<dbReference type="AlphaFoldDB" id="A0A5N6L3Z3"/>
<evidence type="ECO:0000313" key="2">
    <source>
        <dbReference type="Proteomes" id="UP000327013"/>
    </source>
</evidence>
<accession>A0A5N6L3Z3</accession>
<reference evidence="1 2" key="1">
    <citation type="submission" date="2019-06" db="EMBL/GenBank/DDBJ databases">
        <title>A chromosomal-level reference genome of Carpinus fangiana (Coryloideae, Betulaceae).</title>
        <authorList>
            <person name="Yang X."/>
            <person name="Wang Z."/>
            <person name="Zhang L."/>
            <person name="Hao G."/>
            <person name="Liu J."/>
            <person name="Yang Y."/>
        </authorList>
    </citation>
    <scope>NUCLEOTIDE SEQUENCE [LARGE SCALE GENOMIC DNA]</scope>
    <source>
        <strain evidence="1">Cfa_2016G</strain>
        <tissue evidence="1">Leaf</tissue>
    </source>
</reference>
<evidence type="ECO:0000313" key="1">
    <source>
        <dbReference type="EMBL" id="KAB8542103.1"/>
    </source>
</evidence>
<protein>
    <submittedName>
        <fullName evidence="1">Uncharacterized protein</fullName>
    </submittedName>
</protein>
<organism evidence="1 2">
    <name type="scientific">Carpinus fangiana</name>
    <dbReference type="NCBI Taxonomy" id="176857"/>
    <lineage>
        <taxon>Eukaryota</taxon>
        <taxon>Viridiplantae</taxon>
        <taxon>Streptophyta</taxon>
        <taxon>Embryophyta</taxon>
        <taxon>Tracheophyta</taxon>
        <taxon>Spermatophyta</taxon>
        <taxon>Magnoliopsida</taxon>
        <taxon>eudicotyledons</taxon>
        <taxon>Gunneridae</taxon>
        <taxon>Pentapetalae</taxon>
        <taxon>rosids</taxon>
        <taxon>fabids</taxon>
        <taxon>Fagales</taxon>
        <taxon>Betulaceae</taxon>
        <taxon>Carpinus</taxon>
    </lineage>
</organism>
<sequence length="277" mass="28124">MLAQQPVEQHTCDLAGDDVVGDGDTELLGRGMARQQPQARAVHSPQVAAVLPRVVEPGARDLRVGAAAAKAGHGEGVLRAGADVPVGLGGTVAVGAGRGAAVVEESCVGAVPAVGLDGEGVGGVRRALVVAVDGLGVDELVVAVLLGQCWAVGGRPGGVWLELKMKPYVPVPPMAESRELMLVLLGACQERSTDTAGVVAAAAWCSAADPEVVNANGSSTGNVFHSMMGVTRAAATASATLSRACLSRDMQFLSMPLLNHLSCQSRQAARCNNGRLE</sequence>
<comment type="caution">
    <text evidence="1">The sequence shown here is derived from an EMBL/GenBank/DDBJ whole genome shotgun (WGS) entry which is preliminary data.</text>
</comment>
<name>A0A5N6L3Z3_9ROSI</name>
<dbReference type="Proteomes" id="UP000327013">
    <property type="component" value="Unassembled WGS sequence"/>
</dbReference>
<proteinExistence type="predicted"/>
<dbReference type="EMBL" id="VIBQ01000059">
    <property type="protein sequence ID" value="KAB8542103.1"/>
    <property type="molecule type" value="Genomic_DNA"/>
</dbReference>
<gene>
    <name evidence="1" type="ORF">FH972_025566</name>
</gene>
<keyword evidence="2" id="KW-1185">Reference proteome</keyword>